<dbReference type="EMBL" id="ML122269">
    <property type="protein sequence ID" value="RPD59618.1"/>
    <property type="molecule type" value="Genomic_DNA"/>
</dbReference>
<accession>A0A5C2S8L5</accession>
<organism evidence="2 3">
    <name type="scientific">Lentinus tigrinus ALCF2SS1-6</name>
    <dbReference type="NCBI Taxonomy" id="1328759"/>
    <lineage>
        <taxon>Eukaryota</taxon>
        <taxon>Fungi</taxon>
        <taxon>Dikarya</taxon>
        <taxon>Basidiomycota</taxon>
        <taxon>Agaricomycotina</taxon>
        <taxon>Agaricomycetes</taxon>
        <taxon>Polyporales</taxon>
        <taxon>Polyporaceae</taxon>
        <taxon>Lentinus</taxon>
    </lineage>
</organism>
<name>A0A5C2S8L5_9APHY</name>
<evidence type="ECO:0000313" key="3">
    <source>
        <dbReference type="Proteomes" id="UP000313359"/>
    </source>
</evidence>
<gene>
    <name evidence="2" type="ORF">L227DRAFT_153911</name>
</gene>
<sequence>MESASSHSVPSGLHRVTNVFAGLLALRIARPQLGQSSSPCTVTRHATRRRPNIRRPRQTSHATVHSESGLPMLRCVRASVPVSLCVCADDSAPAAPLYRYRELLVFARPWPAFGAFPPSRSHRIRACQRVPGPSVATDRTLARQDPRQSAPSLLAPRAPNPSIQCVT</sequence>
<feature type="region of interest" description="Disordered" evidence="1">
    <location>
        <begin position="129"/>
        <end position="161"/>
    </location>
</feature>
<dbReference type="AlphaFoldDB" id="A0A5C2S8L5"/>
<reference evidence="2" key="1">
    <citation type="journal article" date="2018" name="Genome Biol. Evol.">
        <title>Genomics and development of Lentinus tigrinus, a white-rot wood-decaying mushroom with dimorphic fruiting bodies.</title>
        <authorList>
            <person name="Wu B."/>
            <person name="Xu Z."/>
            <person name="Knudson A."/>
            <person name="Carlson A."/>
            <person name="Chen N."/>
            <person name="Kovaka S."/>
            <person name="LaButti K."/>
            <person name="Lipzen A."/>
            <person name="Pennachio C."/>
            <person name="Riley R."/>
            <person name="Schakwitz W."/>
            <person name="Umezawa K."/>
            <person name="Ohm R.A."/>
            <person name="Grigoriev I.V."/>
            <person name="Nagy L.G."/>
            <person name="Gibbons J."/>
            <person name="Hibbett D."/>
        </authorList>
    </citation>
    <scope>NUCLEOTIDE SEQUENCE [LARGE SCALE GENOMIC DNA]</scope>
    <source>
        <strain evidence="2">ALCF2SS1-6</strain>
    </source>
</reference>
<keyword evidence="3" id="KW-1185">Reference proteome</keyword>
<protein>
    <submittedName>
        <fullName evidence="2">Uncharacterized protein</fullName>
    </submittedName>
</protein>
<evidence type="ECO:0000313" key="2">
    <source>
        <dbReference type="EMBL" id="RPD59618.1"/>
    </source>
</evidence>
<proteinExistence type="predicted"/>
<dbReference type="Proteomes" id="UP000313359">
    <property type="component" value="Unassembled WGS sequence"/>
</dbReference>
<evidence type="ECO:0000256" key="1">
    <source>
        <dbReference type="SAM" id="MobiDB-lite"/>
    </source>
</evidence>